<keyword evidence="1" id="KW-0812">Transmembrane</keyword>
<name>A0A392QS49_9FABA</name>
<dbReference type="Proteomes" id="UP000265520">
    <property type="component" value="Unassembled WGS sequence"/>
</dbReference>
<evidence type="ECO:0000313" key="3">
    <source>
        <dbReference type="Proteomes" id="UP000265520"/>
    </source>
</evidence>
<comment type="caution">
    <text evidence="2">The sequence shown here is derived from an EMBL/GenBank/DDBJ whole genome shotgun (WGS) entry which is preliminary data.</text>
</comment>
<keyword evidence="1" id="KW-0472">Membrane</keyword>
<protein>
    <submittedName>
        <fullName evidence="2">Uncharacterized protein</fullName>
    </submittedName>
</protein>
<keyword evidence="3" id="KW-1185">Reference proteome</keyword>
<evidence type="ECO:0000256" key="1">
    <source>
        <dbReference type="SAM" id="Phobius"/>
    </source>
</evidence>
<proteinExistence type="predicted"/>
<organism evidence="2 3">
    <name type="scientific">Trifolium medium</name>
    <dbReference type="NCBI Taxonomy" id="97028"/>
    <lineage>
        <taxon>Eukaryota</taxon>
        <taxon>Viridiplantae</taxon>
        <taxon>Streptophyta</taxon>
        <taxon>Embryophyta</taxon>
        <taxon>Tracheophyta</taxon>
        <taxon>Spermatophyta</taxon>
        <taxon>Magnoliopsida</taxon>
        <taxon>eudicotyledons</taxon>
        <taxon>Gunneridae</taxon>
        <taxon>Pentapetalae</taxon>
        <taxon>rosids</taxon>
        <taxon>fabids</taxon>
        <taxon>Fabales</taxon>
        <taxon>Fabaceae</taxon>
        <taxon>Papilionoideae</taxon>
        <taxon>50 kb inversion clade</taxon>
        <taxon>NPAAA clade</taxon>
        <taxon>Hologalegina</taxon>
        <taxon>IRL clade</taxon>
        <taxon>Trifolieae</taxon>
        <taxon>Trifolium</taxon>
    </lineage>
</organism>
<keyword evidence="1" id="KW-1133">Transmembrane helix</keyword>
<dbReference type="AlphaFoldDB" id="A0A392QS49"/>
<feature type="transmembrane region" description="Helical" evidence="1">
    <location>
        <begin position="12"/>
        <end position="32"/>
    </location>
</feature>
<accession>A0A392QS49</accession>
<evidence type="ECO:0000313" key="2">
    <source>
        <dbReference type="EMBL" id="MCI26809.1"/>
    </source>
</evidence>
<reference evidence="2 3" key="1">
    <citation type="journal article" date="2018" name="Front. Plant Sci.">
        <title>Red Clover (Trifolium pratense) and Zigzag Clover (T. medium) - A Picture of Genomic Similarities and Differences.</title>
        <authorList>
            <person name="Dluhosova J."/>
            <person name="Istvanek J."/>
            <person name="Nedelnik J."/>
            <person name="Repkova J."/>
        </authorList>
    </citation>
    <scope>NUCLEOTIDE SEQUENCE [LARGE SCALE GENOMIC DNA]</scope>
    <source>
        <strain evidence="3">cv. 10/8</strain>
        <tissue evidence="2">Leaf</tissue>
    </source>
</reference>
<sequence length="64" mass="7251">MCNNLLLLFKCSAYFFTFKTLLLIGISQFIIVSESTSSSDSSSDQEIVKLFFCLFRNVGHSDLM</sequence>
<dbReference type="EMBL" id="LXQA010155446">
    <property type="protein sequence ID" value="MCI26809.1"/>
    <property type="molecule type" value="Genomic_DNA"/>
</dbReference>